<evidence type="ECO:0000256" key="2">
    <source>
        <dbReference type="ARBA" id="ARBA00004613"/>
    </source>
</evidence>
<keyword evidence="8" id="KW-0812">Transmembrane</keyword>
<keyword evidence="9" id="KW-0732">Signal</keyword>
<feature type="domain" description="F5/8 type C" evidence="10">
    <location>
        <begin position="37"/>
        <end position="195"/>
    </location>
</feature>
<keyword evidence="6" id="KW-1015">Disulfide bond</keyword>
<feature type="transmembrane region" description="Helical" evidence="8">
    <location>
        <begin position="521"/>
        <end position="545"/>
    </location>
</feature>
<dbReference type="Pfam" id="PF00754">
    <property type="entry name" value="F5_F8_type_C"/>
    <property type="match status" value="1"/>
</dbReference>
<evidence type="ECO:0000256" key="4">
    <source>
        <dbReference type="ARBA" id="ARBA00022889"/>
    </source>
</evidence>
<dbReference type="GO" id="GO:0005576">
    <property type="term" value="C:extracellular region"/>
    <property type="evidence" value="ECO:0007669"/>
    <property type="project" value="UniProtKB-SubCell"/>
</dbReference>
<evidence type="ECO:0000256" key="7">
    <source>
        <dbReference type="SAM" id="MobiDB-lite"/>
    </source>
</evidence>
<protein>
    <submittedName>
        <fullName evidence="11">Discoidin domain receptor family member 2</fullName>
    </submittedName>
</protein>
<evidence type="ECO:0000256" key="9">
    <source>
        <dbReference type="SAM" id="SignalP"/>
    </source>
</evidence>
<gene>
    <name evidence="11" type="ORF">DEA37_0008583</name>
</gene>
<evidence type="ECO:0000313" key="12">
    <source>
        <dbReference type="Proteomes" id="UP000324629"/>
    </source>
</evidence>
<feature type="region of interest" description="Disordered" evidence="7">
    <location>
        <begin position="807"/>
        <end position="840"/>
    </location>
</feature>
<keyword evidence="11" id="KW-0675">Receptor</keyword>
<comment type="caution">
    <text evidence="11">The sequence shown here is derived from an EMBL/GenBank/DDBJ whole genome shotgun (WGS) entry which is preliminary data.</text>
</comment>
<dbReference type="SUPFAM" id="SSF49785">
    <property type="entry name" value="Galactose-binding domain-like"/>
    <property type="match status" value="1"/>
</dbReference>
<dbReference type="GO" id="GO:0012505">
    <property type="term" value="C:endomembrane system"/>
    <property type="evidence" value="ECO:0007669"/>
    <property type="project" value="UniProtKB-SubCell"/>
</dbReference>
<dbReference type="AlphaFoldDB" id="A0A5J4P146"/>
<accession>A0A5J4P146</accession>
<keyword evidence="4" id="KW-0130">Cell adhesion</keyword>
<reference evidence="11 12" key="1">
    <citation type="journal article" date="2019" name="Gigascience">
        <title>Whole-genome sequence of the oriental lung fluke Paragonimus westermani.</title>
        <authorList>
            <person name="Oey H."/>
            <person name="Zakrzewski M."/>
            <person name="Narain K."/>
            <person name="Devi K.R."/>
            <person name="Agatsuma T."/>
            <person name="Nawaratna S."/>
            <person name="Gobert G.N."/>
            <person name="Jones M.K."/>
            <person name="Ragan M.A."/>
            <person name="McManus D.P."/>
            <person name="Krause L."/>
        </authorList>
    </citation>
    <scope>NUCLEOTIDE SEQUENCE [LARGE SCALE GENOMIC DNA]</scope>
    <source>
        <strain evidence="11 12">IND2009</strain>
    </source>
</reference>
<evidence type="ECO:0000256" key="5">
    <source>
        <dbReference type="ARBA" id="ARBA00023136"/>
    </source>
</evidence>
<dbReference type="Gene3D" id="2.60.120.260">
    <property type="entry name" value="Galactose-binding domain-like"/>
    <property type="match status" value="1"/>
</dbReference>
<comment type="subcellular location">
    <subcellularLocation>
        <location evidence="1">Endomembrane system</location>
        <topology evidence="1">Peripheral membrane protein</topology>
    </subcellularLocation>
    <subcellularLocation>
        <location evidence="2">Secreted</location>
    </subcellularLocation>
</comment>
<dbReference type="PANTHER" id="PTHR46806:SF5">
    <property type="entry name" value="F5_8 TYPE C DOMAIN-CONTAINING PROTEIN"/>
    <property type="match status" value="1"/>
</dbReference>
<feature type="chain" id="PRO_5023841540" evidence="9">
    <location>
        <begin position="36"/>
        <end position="1028"/>
    </location>
</feature>
<evidence type="ECO:0000313" key="11">
    <source>
        <dbReference type="EMBL" id="KAA3681553.1"/>
    </source>
</evidence>
<dbReference type="GO" id="GO:0038023">
    <property type="term" value="F:signaling receptor activity"/>
    <property type="evidence" value="ECO:0007669"/>
    <property type="project" value="TreeGrafter"/>
</dbReference>
<keyword evidence="3" id="KW-0964">Secreted</keyword>
<dbReference type="Proteomes" id="UP000324629">
    <property type="component" value="Unassembled WGS sequence"/>
</dbReference>
<dbReference type="PANTHER" id="PTHR46806">
    <property type="entry name" value="F5/8 TYPE C DOMAIN-CONTAINING PROTEIN"/>
    <property type="match status" value="1"/>
</dbReference>
<evidence type="ECO:0000256" key="1">
    <source>
        <dbReference type="ARBA" id="ARBA00004184"/>
    </source>
</evidence>
<keyword evidence="8" id="KW-1133">Transmembrane helix</keyword>
<organism evidence="11 12">
    <name type="scientific">Paragonimus westermani</name>
    <dbReference type="NCBI Taxonomy" id="34504"/>
    <lineage>
        <taxon>Eukaryota</taxon>
        <taxon>Metazoa</taxon>
        <taxon>Spiralia</taxon>
        <taxon>Lophotrochozoa</taxon>
        <taxon>Platyhelminthes</taxon>
        <taxon>Trematoda</taxon>
        <taxon>Digenea</taxon>
        <taxon>Plagiorchiida</taxon>
        <taxon>Troglotremata</taxon>
        <taxon>Troglotrematidae</taxon>
        <taxon>Paragonimus</taxon>
    </lineage>
</organism>
<dbReference type="EMBL" id="QNGE01000177">
    <property type="protein sequence ID" value="KAA3681553.1"/>
    <property type="molecule type" value="Genomic_DNA"/>
</dbReference>
<dbReference type="SMART" id="SM00231">
    <property type="entry name" value="FA58C"/>
    <property type="match status" value="1"/>
</dbReference>
<feature type="signal peptide" evidence="9">
    <location>
        <begin position="1"/>
        <end position="35"/>
    </location>
</feature>
<dbReference type="Gene3D" id="2.60.120.1190">
    <property type="match status" value="1"/>
</dbReference>
<name>A0A5J4P146_9TREM</name>
<sequence length="1028" mass="113972">MTNLFRSSVSEHVACRVLCIFVQLITQLLTSTVSAACNSRLLSDRTQVPDSAFEHSSAVNFEHGASAARDDPSDMSLQERAWCPDTFIHTELREFMQIDLGRQSVIKLIITKGRVAKSKGRQSTPYFYVKYRREKTGLWFEYSKENGTQRLSGNQDAMTENYNTMEPSFVARFIRIYPFSLESTKTCLKLELLGCAANGVVEYLLPQGTFLSDTVLPSYTYESRSAQTRFQDYSYDASLVSSGFSDSLSDKHERTQHFLTKLITPPLVLRGGLGKLTDNDTEAHTGTSPFSSYKFVAWKRQSYFHKLRRRSGYHSLDGAYYPGVISSSLWDRSVTELEHIRLVFRFDDTYNFSRILLHVSNDFHNNVAIPKNITVQFSMTHPESGSKLNKEQTTSVLFVLEPDRSSAISRWVPLETKFATLHPSSSSARNLSGYSTRVEPGLGVGQYVELKLYFANDWIAVDEVAFENHKVDPAFFNVQLESNPPILSSSESPLGSTITTPSPAIVSLMDAGSVNGQPATFTLAAICGVLAVLICVGLLCMLFLWRHTSFRSQFHRGKKRVNGSTNFECLNEPPNLNSNHVKCDNSCLESYKNLPNGAQTQFQHPQHCHEMITTAGSPSFVPGLQLYTSHLGASFNIPNTALPHSLQPVSPALLANLEQVRAHPLQPNGGQFIPVSSEPGNAPLTNKLNQPGELVHFLPLTNSQIPQVGCLSSLIAGSIGQKMIPDSAIYTSLPGSDCESQPYARIGNSGTIPGQSKLTEMTERRLPCANCMDPGTDLCVNYLTVNGSPQLQQNSLIHPSLLPPPPCLPLPPIPTQHFSPSSSRESASQIQDEQADSGTPLLSVEAKDRIQTTATTSMGWGPQPPNGKNLIWLTRGLNHGEQILTTPLSNFQTFPGSDYSNATISSSTNAYGAYYGAPTLFPQSDGPVPTVYPLQKVHRCHQQVKEYISYRPSCLQLTQSQDIPQSHPDLGKFIFRHPHSIKHLRMSKRNLPNPALVLPTRSTQPTCLDSFTCGQFYHESRCIDKRIW</sequence>
<evidence type="ECO:0000256" key="3">
    <source>
        <dbReference type="ARBA" id="ARBA00022525"/>
    </source>
</evidence>
<proteinExistence type="predicted"/>
<keyword evidence="12" id="KW-1185">Reference proteome</keyword>
<dbReference type="GO" id="GO:0005886">
    <property type="term" value="C:plasma membrane"/>
    <property type="evidence" value="ECO:0007669"/>
    <property type="project" value="TreeGrafter"/>
</dbReference>
<evidence type="ECO:0000259" key="10">
    <source>
        <dbReference type="PROSITE" id="PS50022"/>
    </source>
</evidence>
<dbReference type="PROSITE" id="PS50022">
    <property type="entry name" value="FA58C_3"/>
    <property type="match status" value="1"/>
</dbReference>
<dbReference type="InterPro" id="IPR008979">
    <property type="entry name" value="Galactose-bd-like_sf"/>
</dbReference>
<feature type="compositionally biased region" description="Polar residues" evidence="7">
    <location>
        <begin position="816"/>
        <end position="832"/>
    </location>
</feature>
<dbReference type="GO" id="GO:0007155">
    <property type="term" value="P:cell adhesion"/>
    <property type="evidence" value="ECO:0007669"/>
    <property type="project" value="UniProtKB-KW"/>
</dbReference>
<dbReference type="InterPro" id="IPR000421">
    <property type="entry name" value="FA58C"/>
</dbReference>
<dbReference type="InterPro" id="IPR050633">
    <property type="entry name" value="Neuropilin_MCO_CoagFactor"/>
</dbReference>
<evidence type="ECO:0000256" key="8">
    <source>
        <dbReference type="SAM" id="Phobius"/>
    </source>
</evidence>
<evidence type="ECO:0000256" key="6">
    <source>
        <dbReference type="ARBA" id="ARBA00023157"/>
    </source>
</evidence>
<keyword evidence="5 8" id="KW-0472">Membrane</keyword>